<reference evidence="1" key="2">
    <citation type="journal article" date="2015" name="Fish Shellfish Immunol.">
        <title>Early steps in the European eel (Anguilla anguilla)-Vibrio vulnificus interaction in the gills: Role of the RtxA13 toxin.</title>
        <authorList>
            <person name="Callol A."/>
            <person name="Pajuelo D."/>
            <person name="Ebbesson L."/>
            <person name="Teles M."/>
            <person name="MacKenzie S."/>
            <person name="Amaro C."/>
        </authorList>
    </citation>
    <scope>NUCLEOTIDE SEQUENCE</scope>
</reference>
<protein>
    <submittedName>
        <fullName evidence="1">Uncharacterized protein</fullName>
    </submittedName>
</protein>
<name>A0A0E9QA17_ANGAN</name>
<sequence>MKVPKMSKCIKIPLIKAANLHFDCMRFV</sequence>
<dbReference type="AlphaFoldDB" id="A0A0E9QA17"/>
<evidence type="ECO:0000313" key="1">
    <source>
        <dbReference type="EMBL" id="JAH13609.1"/>
    </source>
</evidence>
<dbReference type="EMBL" id="GBXM01094968">
    <property type="protein sequence ID" value="JAH13609.1"/>
    <property type="molecule type" value="Transcribed_RNA"/>
</dbReference>
<reference evidence="1" key="1">
    <citation type="submission" date="2014-11" db="EMBL/GenBank/DDBJ databases">
        <authorList>
            <person name="Amaro Gonzalez C."/>
        </authorList>
    </citation>
    <scope>NUCLEOTIDE SEQUENCE</scope>
</reference>
<organism evidence="1">
    <name type="scientific">Anguilla anguilla</name>
    <name type="common">European freshwater eel</name>
    <name type="synonym">Muraena anguilla</name>
    <dbReference type="NCBI Taxonomy" id="7936"/>
    <lineage>
        <taxon>Eukaryota</taxon>
        <taxon>Metazoa</taxon>
        <taxon>Chordata</taxon>
        <taxon>Craniata</taxon>
        <taxon>Vertebrata</taxon>
        <taxon>Euteleostomi</taxon>
        <taxon>Actinopterygii</taxon>
        <taxon>Neopterygii</taxon>
        <taxon>Teleostei</taxon>
        <taxon>Anguilliformes</taxon>
        <taxon>Anguillidae</taxon>
        <taxon>Anguilla</taxon>
    </lineage>
</organism>
<accession>A0A0E9QA17</accession>
<proteinExistence type="predicted"/>